<proteinExistence type="predicted"/>
<evidence type="ECO:0000259" key="2">
    <source>
        <dbReference type="PROSITE" id="PS51819"/>
    </source>
</evidence>
<feature type="domain" description="VOC" evidence="2">
    <location>
        <begin position="3"/>
        <end position="128"/>
    </location>
</feature>
<keyword evidence="1" id="KW-0479">Metal-binding</keyword>
<dbReference type="InterPro" id="IPR029068">
    <property type="entry name" value="Glyas_Bleomycin-R_OHBP_Dase"/>
</dbReference>
<dbReference type="SUPFAM" id="SSF54593">
    <property type="entry name" value="Glyoxalase/Bleomycin resistance protein/Dihydroxybiphenyl dioxygenase"/>
    <property type="match status" value="1"/>
</dbReference>
<dbReference type="Proteomes" id="UP001527882">
    <property type="component" value="Unassembled WGS sequence"/>
</dbReference>
<dbReference type="PANTHER" id="PTHR43048:SF4">
    <property type="entry name" value="RING-CLEAVING DIOXYGENASE-RELATED"/>
    <property type="match status" value="1"/>
</dbReference>
<organism evidence="3 4">
    <name type="scientific">Paenibacillus gyeongsangnamensis</name>
    <dbReference type="NCBI Taxonomy" id="3388067"/>
    <lineage>
        <taxon>Bacteria</taxon>
        <taxon>Bacillati</taxon>
        <taxon>Bacillota</taxon>
        <taxon>Bacilli</taxon>
        <taxon>Bacillales</taxon>
        <taxon>Paenibacillaceae</taxon>
        <taxon>Paenibacillus</taxon>
    </lineage>
</organism>
<name>A0ABT4QK53_9BACL</name>
<protein>
    <submittedName>
        <fullName evidence="3">VOC family protein</fullName>
    </submittedName>
</protein>
<evidence type="ECO:0000313" key="3">
    <source>
        <dbReference type="EMBL" id="MCZ8517177.1"/>
    </source>
</evidence>
<evidence type="ECO:0000256" key="1">
    <source>
        <dbReference type="ARBA" id="ARBA00022723"/>
    </source>
</evidence>
<dbReference type="EMBL" id="JAQAGZ010000033">
    <property type="protein sequence ID" value="MCZ8517177.1"/>
    <property type="molecule type" value="Genomic_DNA"/>
</dbReference>
<dbReference type="PROSITE" id="PS51819">
    <property type="entry name" value="VOC"/>
    <property type="match status" value="1"/>
</dbReference>
<evidence type="ECO:0000313" key="4">
    <source>
        <dbReference type="Proteomes" id="UP001527882"/>
    </source>
</evidence>
<dbReference type="InterPro" id="IPR037523">
    <property type="entry name" value="VOC_core"/>
</dbReference>
<dbReference type="RefSeq" id="WP_269885712.1">
    <property type="nucleotide sequence ID" value="NZ_JAQAGZ010000033.1"/>
</dbReference>
<dbReference type="PANTHER" id="PTHR43048">
    <property type="entry name" value="METHYLMALONYL-COA EPIMERASE"/>
    <property type="match status" value="1"/>
</dbReference>
<accession>A0ABT4QK53</accession>
<keyword evidence="4" id="KW-1185">Reference proteome</keyword>
<dbReference type="Gene3D" id="3.10.180.10">
    <property type="entry name" value="2,3-Dihydroxybiphenyl 1,2-Dioxygenase, domain 1"/>
    <property type="match status" value="1"/>
</dbReference>
<dbReference type="CDD" id="cd07264">
    <property type="entry name" value="VOC_like"/>
    <property type="match status" value="1"/>
</dbReference>
<gene>
    <name evidence="3" type="ORF">O9H85_33480</name>
</gene>
<reference evidence="3 4" key="1">
    <citation type="submission" date="2022-12" db="EMBL/GenBank/DDBJ databases">
        <title>Draft genome sequence of Paenibacillus sp. dW9.</title>
        <authorList>
            <person name="Choi E.-W."/>
            <person name="Kim D.-U."/>
        </authorList>
    </citation>
    <scope>NUCLEOTIDE SEQUENCE [LARGE SCALE GENOMIC DNA]</scope>
    <source>
        <strain evidence="4">dW9</strain>
    </source>
</reference>
<sequence length="130" mass="14797">MVKLSQVRLLVKNFDKSVAFYRDVMEFPLGFSSEEMQFASFNTGETKIEIFSRENMAEVIGENNLPTDGASQSKFLLTFSVDQVDDVCSRLKDKGVVLLNEPHDRRAWNARVAHLCDPDGNVIEIYKHPL</sequence>
<dbReference type="Pfam" id="PF00903">
    <property type="entry name" value="Glyoxalase"/>
    <property type="match status" value="1"/>
</dbReference>
<comment type="caution">
    <text evidence="3">The sequence shown here is derived from an EMBL/GenBank/DDBJ whole genome shotgun (WGS) entry which is preliminary data.</text>
</comment>
<dbReference type="InterPro" id="IPR004360">
    <property type="entry name" value="Glyas_Fos-R_dOase_dom"/>
</dbReference>
<dbReference type="InterPro" id="IPR051785">
    <property type="entry name" value="MMCE/EMCE_epimerase"/>
</dbReference>